<evidence type="ECO:0000259" key="2">
    <source>
        <dbReference type="PROSITE" id="PS50250"/>
    </source>
</evidence>
<keyword evidence="4" id="KW-1185">Reference proteome</keyword>
<dbReference type="PANTHER" id="PTHR12436">
    <property type="entry name" value="80 KDA MCM3-ASSOCIATED PROTEIN"/>
    <property type="match status" value="1"/>
</dbReference>
<gene>
    <name evidence="3" type="ORF">SOCG_00265</name>
</gene>
<evidence type="ECO:0000313" key="3">
    <source>
        <dbReference type="EMBL" id="EPX72502.1"/>
    </source>
</evidence>
<dbReference type="PROSITE" id="PS50250">
    <property type="entry name" value="PCI"/>
    <property type="match status" value="1"/>
</dbReference>
<organism evidence="3 4">
    <name type="scientific">Schizosaccharomyces octosporus (strain yFS286)</name>
    <name type="common">Fission yeast</name>
    <name type="synonym">Octosporomyces octosporus</name>
    <dbReference type="NCBI Taxonomy" id="483514"/>
    <lineage>
        <taxon>Eukaryota</taxon>
        <taxon>Fungi</taxon>
        <taxon>Dikarya</taxon>
        <taxon>Ascomycota</taxon>
        <taxon>Taphrinomycotina</taxon>
        <taxon>Schizosaccharomycetes</taxon>
        <taxon>Schizosaccharomycetales</taxon>
        <taxon>Schizosaccharomycetaceae</taxon>
        <taxon>Schizosaccharomyces</taxon>
    </lineage>
</organism>
<dbReference type="EMBL" id="KE503207">
    <property type="protein sequence ID" value="EPX72502.1"/>
    <property type="molecule type" value="Genomic_DNA"/>
</dbReference>
<dbReference type="eggNOG" id="KOG1861">
    <property type="taxonomic scope" value="Eukaryota"/>
</dbReference>
<dbReference type="HOGENOM" id="CLU_015513_0_1_1"/>
<dbReference type="OMA" id="RETMNFK"/>
<evidence type="ECO:0000313" key="4">
    <source>
        <dbReference type="Proteomes" id="UP000016088"/>
    </source>
</evidence>
<dbReference type="InterPro" id="IPR045107">
    <property type="entry name" value="SAC3/GANP/THP3"/>
</dbReference>
<dbReference type="GO" id="GO:0005634">
    <property type="term" value="C:nucleus"/>
    <property type="evidence" value="ECO:0007669"/>
    <property type="project" value="TreeGrafter"/>
</dbReference>
<reference evidence="3 4" key="1">
    <citation type="journal article" date="2011" name="Science">
        <title>Comparative functional genomics of the fission yeasts.</title>
        <authorList>
            <person name="Rhind N."/>
            <person name="Chen Z."/>
            <person name="Yassour M."/>
            <person name="Thompson D.A."/>
            <person name="Haas B.J."/>
            <person name="Habib N."/>
            <person name="Wapinski I."/>
            <person name="Roy S."/>
            <person name="Lin M.F."/>
            <person name="Heiman D.I."/>
            <person name="Young S.K."/>
            <person name="Furuya K."/>
            <person name="Guo Y."/>
            <person name="Pidoux A."/>
            <person name="Chen H.M."/>
            <person name="Robbertse B."/>
            <person name="Goldberg J.M."/>
            <person name="Aoki K."/>
            <person name="Bayne E.H."/>
            <person name="Berlin A.M."/>
            <person name="Desjardins C.A."/>
            <person name="Dobbs E."/>
            <person name="Dukaj L."/>
            <person name="Fan L."/>
            <person name="FitzGerald M.G."/>
            <person name="French C."/>
            <person name="Gujja S."/>
            <person name="Hansen K."/>
            <person name="Keifenheim D."/>
            <person name="Levin J.Z."/>
            <person name="Mosher R.A."/>
            <person name="Mueller C.A."/>
            <person name="Pfiffner J."/>
            <person name="Priest M."/>
            <person name="Russ C."/>
            <person name="Smialowska A."/>
            <person name="Swoboda P."/>
            <person name="Sykes S.M."/>
            <person name="Vaughn M."/>
            <person name="Vengrova S."/>
            <person name="Yoder R."/>
            <person name="Zeng Q."/>
            <person name="Allshire R."/>
            <person name="Baulcombe D."/>
            <person name="Birren B.W."/>
            <person name="Brown W."/>
            <person name="Ekwall K."/>
            <person name="Kellis M."/>
            <person name="Leatherwood J."/>
            <person name="Levin H."/>
            <person name="Margalit H."/>
            <person name="Martienssen R."/>
            <person name="Nieduszynski C.A."/>
            <person name="Spatafora J.W."/>
            <person name="Friedman N."/>
            <person name="Dalgaard J.Z."/>
            <person name="Baumann P."/>
            <person name="Niki H."/>
            <person name="Regev A."/>
            <person name="Nusbaum C."/>
        </authorList>
    </citation>
    <scope>NUCLEOTIDE SEQUENCE [LARGE SCALE GENOMIC DNA]</scope>
    <source>
        <strain evidence="4">yFS286</strain>
    </source>
</reference>
<proteinExistence type="predicted"/>
<dbReference type="InterPro" id="IPR000717">
    <property type="entry name" value="PCI_dom"/>
</dbReference>
<dbReference type="PANTHER" id="PTHR12436:SF4">
    <property type="entry name" value="LEUKOCYTE RECEPTOR CLUSTER MEMBER 8"/>
    <property type="match status" value="1"/>
</dbReference>
<protein>
    <submittedName>
        <fullName evidence="3">Nuclear export factor</fullName>
    </submittedName>
</protein>
<dbReference type="RefSeq" id="XP_013018139.1">
    <property type="nucleotide sequence ID" value="XM_013162685.1"/>
</dbReference>
<evidence type="ECO:0000256" key="1">
    <source>
        <dbReference type="SAM" id="MobiDB-lite"/>
    </source>
</evidence>
<dbReference type="VEuPathDB" id="FungiDB:SOCG_00265"/>
<name>S9PWY8_SCHOY</name>
<feature type="region of interest" description="Disordered" evidence="1">
    <location>
        <begin position="75"/>
        <end position="126"/>
    </location>
</feature>
<dbReference type="OrthoDB" id="548867at2759"/>
<sequence length="393" mass="45773">MQKDTESNPWPDSLKEFIGKCIQDAEENNHVGLQDEVKVLISRQYENGNIWNIDWSTMNLDALRKLTAIQDQMQDDKKRKLDQSSNVSFSGDQTERAKKEKRKRRFLADERSSTPSTPVEPEKSVNDGAIVGRSTNLEKRYLRLTSDPDPNTIRPLPILKQTLELLKKKWKEEKNYAYICDQFKSLRQDLTVQRIQNDFSVLVYEIHARIALEKGDIGEYNQCQTQLFHLYGFDIPGKVKEFLAYRILYILYTRNRSEMNSLLANLEDEEKKNPAVQHALEVRSAIATSDYYRFFQLYLTAPNMGGYLMDLFVERERVNAMYTISKAYRPSVSVEFIANTLAFEDMDECRNFLLECQSVFDPNDPERVLMKESIDKFDAVKKKHAVVDIKGQI</sequence>
<dbReference type="Pfam" id="PF03399">
    <property type="entry name" value="SAC3_GANP"/>
    <property type="match status" value="1"/>
</dbReference>
<dbReference type="Gene3D" id="1.25.40.990">
    <property type="match status" value="1"/>
</dbReference>
<dbReference type="AlphaFoldDB" id="S9PWY8"/>
<dbReference type="Proteomes" id="UP000016088">
    <property type="component" value="Unassembled WGS sequence"/>
</dbReference>
<accession>S9PWY8</accession>
<feature type="compositionally biased region" description="Polar residues" evidence="1">
    <location>
        <begin position="83"/>
        <end position="92"/>
    </location>
</feature>
<feature type="domain" description="PCI" evidence="2">
    <location>
        <begin position="216"/>
        <end position="393"/>
    </location>
</feature>
<dbReference type="GeneID" id="25029249"/>
<dbReference type="InterPro" id="IPR005062">
    <property type="entry name" value="SAC3/GANP/THP3_conserved"/>
</dbReference>